<name>A0ABV0F3G2_9ENTE</name>
<reference evidence="2" key="1">
    <citation type="submission" date="2016-06" db="EMBL/GenBank/DDBJ databases">
        <authorList>
            <person name="Van Tyne D."/>
        </authorList>
    </citation>
    <scope>NUCLEOTIDE SEQUENCE</scope>
    <source>
        <strain evidence="2">JM9A</strain>
    </source>
</reference>
<evidence type="ECO:0000256" key="1">
    <source>
        <dbReference type="SAM" id="Phobius"/>
    </source>
</evidence>
<feature type="transmembrane region" description="Helical" evidence="1">
    <location>
        <begin position="136"/>
        <end position="153"/>
    </location>
</feature>
<comment type="caution">
    <text evidence="2">The sequence shown here is derived from an EMBL/GenBank/DDBJ whole genome shotgun (WGS) entry which is preliminary data.</text>
</comment>
<reference evidence="2" key="2">
    <citation type="submission" date="2024-02" db="EMBL/GenBank/DDBJ databases">
        <title>The Genome Sequence of Enterococcus diestrammenae JM9A.</title>
        <authorList>
            <person name="Earl A."/>
            <person name="Manson A."/>
            <person name="Gilmore M."/>
            <person name="Sanders J."/>
            <person name="Shea T."/>
            <person name="Howe W."/>
            <person name="Livny J."/>
            <person name="Cuomo C."/>
            <person name="Neafsey D."/>
            <person name="Birren B."/>
        </authorList>
    </citation>
    <scope>NUCLEOTIDE SEQUENCE</scope>
    <source>
        <strain evidence="2">JM9A</strain>
    </source>
</reference>
<dbReference type="EMBL" id="MAEI02000001">
    <property type="protein sequence ID" value="MEO1781676.1"/>
    <property type="molecule type" value="Genomic_DNA"/>
</dbReference>
<keyword evidence="1" id="KW-0472">Membrane</keyword>
<dbReference type="Pfam" id="PF04854">
    <property type="entry name" value="DUF624"/>
    <property type="match status" value="1"/>
</dbReference>
<keyword evidence="3" id="KW-1185">Reference proteome</keyword>
<evidence type="ECO:0000313" key="2">
    <source>
        <dbReference type="EMBL" id="MEO1781676.1"/>
    </source>
</evidence>
<proteinExistence type="predicted"/>
<feature type="transmembrane region" description="Helical" evidence="1">
    <location>
        <begin position="100"/>
        <end position="124"/>
    </location>
</feature>
<dbReference type="RefSeq" id="WP_161868397.1">
    <property type="nucleotide sequence ID" value="NZ_MAEI02000001.1"/>
</dbReference>
<evidence type="ECO:0008006" key="4">
    <source>
        <dbReference type="Google" id="ProtNLM"/>
    </source>
</evidence>
<accession>A0ABV0F3G2</accession>
<dbReference type="InterPro" id="IPR006938">
    <property type="entry name" value="DUF624"/>
</dbReference>
<keyword evidence="1" id="KW-0812">Transmembrane</keyword>
<sequence>MESTGIQRLFYILWAIIKLNLYILVFTLAGGIVLGMGPAFQSANDVLLTSGMDYQNITFGKMAERFKANFKRSNGIFWIFAALLGIVAYNLFLASQIKGLLWFILSFVLFFAILLLLVVYLYAVQYETTYDISIGNLLKLAFISVFLNFGTFLKVLFGVISILVVTWFFKGLLLFATFSLFLVWSGYATKNIRQLVEGKLG</sequence>
<feature type="transmembrane region" description="Helical" evidence="1">
    <location>
        <begin position="75"/>
        <end position="94"/>
    </location>
</feature>
<feature type="transmembrane region" description="Helical" evidence="1">
    <location>
        <begin position="159"/>
        <end position="184"/>
    </location>
</feature>
<protein>
    <recommendedName>
        <fullName evidence="4">DUF624 domain-containing protein</fullName>
    </recommendedName>
</protein>
<dbReference type="Proteomes" id="UP001429357">
    <property type="component" value="Unassembled WGS sequence"/>
</dbReference>
<keyword evidence="1" id="KW-1133">Transmembrane helix</keyword>
<evidence type="ECO:0000313" key="3">
    <source>
        <dbReference type="Proteomes" id="UP001429357"/>
    </source>
</evidence>
<gene>
    <name evidence="2" type="ORF">BAU18_001263</name>
</gene>
<feature type="transmembrane region" description="Helical" evidence="1">
    <location>
        <begin position="12"/>
        <end position="34"/>
    </location>
</feature>
<organism evidence="2 3">
    <name type="scientific">Enterococcus diestrammenae</name>
    <dbReference type="NCBI Taxonomy" id="1155073"/>
    <lineage>
        <taxon>Bacteria</taxon>
        <taxon>Bacillati</taxon>
        <taxon>Bacillota</taxon>
        <taxon>Bacilli</taxon>
        <taxon>Lactobacillales</taxon>
        <taxon>Enterococcaceae</taxon>
        <taxon>Enterococcus</taxon>
    </lineage>
</organism>